<keyword evidence="1" id="KW-0732">Signal</keyword>
<protein>
    <submittedName>
        <fullName evidence="2">Uncharacterized protein</fullName>
    </submittedName>
</protein>
<feature type="chain" id="PRO_5004715135" evidence="1">
    <location>
        <begin position="25"/>
        <end position="172"/>
    </location>
</feature>
<gene>
    <name evidence="2" type="ORF">LOTGIDRAFT_168377</name>
</gene>
<proteinExistence type="predicted"/>
<sequence>MLPHITQCVILFITFLCDISVLLPSRDGGRGLTYAQLVPHRTSNDVYMDPCKAAGFMGDIALSEEEFKRERKYLQQMNNTMFELQVEDPRTTYIGRKPSKYSGQPENTLKKLPMSELDVKKKKYLRKILKEKKQNLKSLCKKGFQTVVYTRQVPVGFKFISPFLYLLDLNIL</sequence>
<name>V3Z2R7_LOTGI</name>
<dbReference type="EMBL" id="KB203382">
    <property type="protein sequence ID" value="ESO84883.1"/>
    <property type="molecule type" value="Genomic_DNA"/>
</dbReference>
<evidence type="ECO:0000256" key="1">
    <source>
        <dbReference type="SAM" id="SignalP"/>
    </source>
</evidence>
<dbReference type="CTD" id="20240860"/>
<dbReference type="GeneID" id="20240860"/>
<dbReference type="AlphaFoldDB" id="V3Z2R7"/>
<dbReference type="RefSeq" id="XP_009064503.1">
    <property type="nucleotide sequence ID" value="XM_009066255.1"/>
</dbReference>
<dbReference type="KEGG" id="lgi:LOTGIDRAFT_168377"/>
<feature type="signal peptide" evidence="1">
    <location>
        <begin position="1"/>
        <end position="24"/>
    </location>
</feature>
<evidence type="ECO:0000313" key="2">
    <source>
        <dbReference type="EMBL" id="ESO84883.1"/>
    </source>
</evidence>
<organism evidence="2 3">
    <name type="scientific">Lottia gigantea</name>
    <name type="common">Giant owl limpet</name>
    <dbReference type="NCBI Taxonomy" id="225164"/>
    <lineage>
        <taxon>Eukaryota</taxon>
        <taxon>Metazoa</taxon>
        <taxon>Spiralia</taxon>
        <taxon>Lophotrochozoa</taxon>
        <taxon>Mollusca</taxon>
        <taxon>Gastropoda</taxon>
        <taxon>Patellogastropoda</taxon>
        <taxon>Lottioidea</taxon>
        <taxon>Lottiidae</taxon>
        <taxon>Lottia</taxon>
    </lineage>
</organism>
<evidence type="ECO:0000313" key="3">
    <source>
        <dbReference type="Proteomes" id="UP000030746"/>
    </source>
</evidence>
<accession>V3Z2R7</accession>
<keyword evidence="3" id="KW-1185">Reference proteome</keyword>
<dbReference type="OrthoDB" id="431034at2759"/>
<dbReference type="Proteomes" id="UP000030746">
    <property type="component" value="Unassembled WGS sequence"/>
</dbReference>
<dbReference type="HOGENOM" id="CLU_1557033_0_0_1"/>
<reference evidence="2 3" key="1">
    <citation type="journal article" date="2013" name="Nature">
        <title>Insights into bilaterian evolution from three spiralian genomes.</title>
        <authorList>
            <person name="Simakov O."/>
            <person name="Marletaz F."/>
            <person name="Cho S.J."/>
            <person name="Edsinger-Gonzales E."/>
            <person name="Havlak P."/>
            <person name="Hellsten U."/>
            <person name="Kuo D.H."/>
            <person name="Larsson T."/>
            <person name="Lv J."/>
            <person name="Arendt D."/>
            <person name="Savage R."/>
            <person name="Osoegawa K."/>
            <person name="de Jong P."/>
            <person name="Grimwood J."/>
            <person name="Chapman J.A."/>
            <person name="Shapiro H."/>
            <person name="Aerts A."/>
            <person name="Otillar R.P."/>
            <person name="Terry A.Y."/>
            <person name="Boore J.L."/>
            <person name="Grigoriev I.V."/>
            <person name="Lindberg D.R."/>
            <person name="Seaver E.C."/>
            <person name="Weisblat D.A."/>
            <person name="Putnam N.H."/>
            <person name="Rokhsar D.S."/>
        </authorList>
    </citation>
    <scope>NUCLEOTIDE SEQUENCE [LARGE SCALE GENOMIC DNA]</scope>
</reference>